<evidence type="ECO:0008006" key="3">
    <source>
        <dbReference type="Google" id="ProtNLM"/>
    </source>
</evidence>
<keyword evidence="2" id="KW-1185">Reference proteome</keyword>
<gene>
    <name evidence="1" type="ORF">WIS52_07550</name>
</gene>
<organism evidence="1 2">
    <name type="scientific">Pseudonocardia nematodicida</name>
    <dbReference type="NCBI Taxonomy" id="1206997"/>
    <lineage>
        <taxon>Bacteria</taxon>
        <taxon>Bacillati</taxon>
        <taxon>Actinomycetota</taxon>
        <taxon>Actinomycetes</taxon>
        <taxon>Pseudonocardiales</taxon>
        <taxon>Pseudonocardiaceae</taxon>
        <taxon>Pseudonocardia</taxon>
    </lineage>
</organism>
<dbReference type="Gene3D" id="1.20.1270.360">
    <property type="match status" value="1"/>
</dbReference>
<dbReference type="Pfam" id="PF03860">
    <property type="entry name" value="Csp"/>
    <property type="match status" value="1"/>
</dbReference>
<name>A0ABV1K746_9PSEU</name>
<accession>A0ABV1K746</accession>
<dbReference type="EMBL" id="JBEDNQ010000003">
    <property type="protein sequence ID" value="MEQ3550321.1"/>
    <property type="molecule type" value="Genomic_DNA"/>
</dbReference>
<dbReference type="RefSeq" id="WP_349297419.1">
    <property type="nucleotide sequence ID" value="NZ_JBEDNQ010000003.1"/>
</dbReference>
<proteinExistence type="predicted"/>
<protein>
    <recommendedName>
        <fullName evidence="3">Ferredoxin</fullName>
    </recommendedName>
</protein>
<evidence type="ECO:0000313" key="2">
    <source>
        <dbReference type="Proteomes" id="UP001494902"/>
    </source>
</evidence>
<comment type="caution">
    <text evidence="1">The sequence shown here is derived from an EMBL/GenBank/DDBJ whole genome shotgun (WGS) entry which is preliminary data.</text>
</comment>
<reference evidence="1 2" key="1">
    <citation type="submission" date="2024-03" db="EMBL/GenBank/DDBJ databases">
        <title>Draft genome sequence of Pseudonocardia nematodicida JCM 31783.</title>
        <authorList>
            <person name="Butdee W."/>
            <person name="Duangmal K."/>
        </authorList>
    </citation>
    <scope>NUCLEOTIDE SEQUENCE [LARGE SCALE GENOMIC DNA]</scope>
    <source>
        <strain evidence="1 2">JCM 31783</strain>
    </source>
</reference>
<dbReference type="Proteomes" id="UP001494902">
    <property type="component" value="Unassembled WGS sequence"/>
</dbReference>
<dbReference type="InterPro" id="IPR005560">
    <property type="entry name" value="Csp_YhjQ"/>
</dbReference>
<sequence>MSHHVLEAAHVAAPAAVVEKLHDAERASTACASAMAALGGMEREVLLALDCADMCAAAARVLGRREGDRSVSEAAASAAVIACEAASTACAAHADHHEHCRLHAEVTRETAALLRESSVTA</sequence>
<evidence type="ECO:0000313" key="1">
    <source>
        <dbReference type="EMBL" id="MEQ3550321.1"/>
    </source>
</evidence>